<organism evidence="1 2">
    <name type="scientific">Luteococcus japonicus LSP_Lj1</name>
    <dbReference type="NCBI Taxonomy" id="1255658"/>
    <lineage>
        <taxon>Bacteria</taxon>
        <taxon>Bacillati</taxon>
        <taxon>Actinomycetota</taxon>
        <taxon>Actinomycetes</taxon>
        <taxon>Propionibacteriales</taxon>
        <taxon>Propionibacteriaceae</taxon>
        <taxon>Luteococcus</taxon>
    </lineage>
</organism>
<evidence type="ECO:0000313" key="2">
    <source>
        <dbReference type="Proteomes" id="UP000188342"/>
    </source>
</evidence>
<evidence type="ECO:0000313" key="1">
    <source>
        <dbReference type="EMBL" id="SJN28034.1"/>
    </source>
</evidence>
<keyword evidence="2" id="KW-1185">Reference proteome</keyword>
<dbReference type="RefSeq" id="WP_256762905.1">
    <property type="nucleotide sequence ID" value="NZ_FUKQ01000024.1"/>
</dbReference>
<reference evidence="1 2" key="1">
    <citation type="submission" date="2017-02" db="EMBL/GenBank/DDBJ databases">
        <authorList>
            <person name="Peterson S.W."/>
        </authorList>
    </citation>
    <scope>NUCLEOTIDE SEQUENCE [LARGE SCALE GENOMIC DNA]</scope>
    <source>
        <strain evidence="1 2">LSP_Lj1</strain>
    </source>
</reference>
<name>A0A1R4J809_9ACTN</name>
<dbReference type="Proteomes" id="UP000188342">
    <property type="component" value="Unassembled WGS sequence"/>
</dbReference>
<protein>
    <submittedName>
        <fullName evidence="1">Uncharacterized protein</fullName>
    </submittedName>
</protein>
<proteinExistence type="predicted"/>
<gene>
    <name evidence="1" type="ORF">FM114_05920</name>
</gene>
<dbReference type="EMBL" id="FUKQ01000024">
    <property type="protein sequence ID" value="SJN28034.1"/>
    <property type="molecule type" value="Genomic_DNA"/>
</dbReference>
<dbReference type="STRING" id="1255658.FM114_05920"/>
<sequence>MTNILGMQATEVETPADEKRSNDSWLLCGGVGQSNRSHIFC</sequence>
<accession>A0A1R4J809</accession>
<dbReference type="AlphaFoldDB" id="A0A1R4J809"/>